<dbReference type="RefSeq" id="WP_209668470.1">
    <property type="nucleotide sequence ID" value="NZ_JAGGMS010000001.1"/>
</dbReference>
<proteinExistence type="predicted"/>
<protein>
    <recommendedName>
        <fullName evidence="2">ATP-grasp domain-containing protein</fullName>
    </recommendedName>
</protein>
<name>A0ABS4Q1Y5_9PSEU</name>
<evidence type="ECO:0000256" key="1">
    <source>
        <dbReference type="PROSITE-ProRule" id="PRU00409"/>
    </source>
</evidence>
<dbReference type="SUPFAM" id="SSF56059">
    <property type="entry name" value="Glutathione synthetase ATP-binding domain-like"/>
    <property type="match status" value="1"/>
</dbReference>
<organism evidence="3 4">
    <name type="scientific">Amycolatopsis magusensis</name>
    <dbReference type="NCBI Taxonomy" id="882444"/>
    <lineage>
        <taxon>Bacteria</taxon>
        <taxon>Bacillati</taxon>
        <taxon>Actinomycetota</taxon>
        <taxon>Actinomycetes</taxon>
        <taxon>Pseudonocardiales</taxon>
        <taxon>Pseudonocardiaceae</taxon>
        <taxon>Amycolatopsis</taxon>
    </lineage>
</organism>
<dbReference type="EMBL" id="JAGGMS010000001">
    <property type="protein sequence ID" value="MBP2185608.1"/>
    <property type="molecule type" value="Genomic_DNA"/>
</dbReference>
<keyword evidence="4" id="KW-1185">Reference proteome</keyword>
<keyword evidence="1" id="KW-0547">Nucleotide-binding</keyword>
<evidence type="ECO:0000259" key="2">
    <source>
        <dbReference type="PROSITE" id="PS50975"/>
    </source>
</evidence>
<dbReference type="PROSITE" id="PS50975">
    <property type="entry name" value="ATP_GRASP"/>
    <property type="match status" value="1"/>
</dbReference>
<evidence type="ECO:0000313" key="3">
    <source>
        <dbReference type="EMBL" id="MBP2185608.1"/>
    </source>
</evidence>
<accession>A0ABS4Q1Y5</accession>
<gene>
    <name evidence="3" type="ORF">JOM49_007134</name>
</gene>
<evidence type="ECO:0000313" key="4">
    <source>
        <dbReference type="Proteomes" id="UP000741013"/>
    </source>
</evidence>
<dbReference type="InterPro" id="IPR011761">
    <property type="entry name" value="ATP-grasp"/>
</dbReference>
<comment type="caution">
    <text evidence="3">The sequence shown here is derived from an EMBL/GenBank/DDBJ whole genome shotgun (WGS) entry which is preliminary data.</text>
</comment>
<dbReference type="Gene3D" id="3.30.470.20">
    <property type="entry name" value="ATP-grasp fold, B domain"/>
    <property type="match status" value="1"/>
</dbReference>
<reference evidence="3 4" key="1">
    <citation type="submission" date="2021-03" db="EMBL/GenBank/DDBJ databases">
        <title>Sequencing the genomes of 1000 actinobacteria strains.</title>
        <authorList>
            <person name="Klenk H.-P."/>
        </authorList>
    </citation>
    <scope>NUCLEOTIDE SEQUENCE [LARGE SCALE GENOMIC DNA]</scope>
    <source>
        <strain evidence="3 4">DSM 45510</strain>
    </source>
</reference>
<feature type="domain" description="ATP-grasp" evidence="2">
    <location>
        <begin position="155"/>
        <end position="362"/>
    </location>
</feature>
<sequence>MTGDWEAAWTGGRRAVHVGNVAEYQARFTEPDAVSVRGGHSYADLAMFYSPHPEVVVLPGPLDSSWVELQRRALHWEPVEVHSGVSSGPGLTGAVLDRPGLVQRLTRADGPVLAWGHTTGVDRLLSATGRGPRIGATALEAGRRWESKAASNELFGELADDGILVPRQQRFDSLSEAAAVAARSAGDGVSVVLKAVHGVGGSGTLVVTPELVADWGGVRAFRRRMRRSRVAGEVVVEQFVAATGPWRDVTVDGVVAAHGDVHLVGAGAMDVDGTRYSGVLIGPDVLPAPLGRVAARFGLRVGEALAASGYRGWFDVDFVPAPAGRLAPTEINCRVTGPAIAFCLQARLNRVHGAPWLVRTCDRLRLGARLPEDLLYDHVRALTRACAELGAVLVPTIPSAGFAEDPTLGVALAARDRETLRLAENLVVSSSADLGRMFGTTGYPAG</sequence>
<keyword evidence="1" id="KW-0067">ATP-binding</keyword>
<dbReference type="Proteomes" id="UP000741013">
    <property type="component" value="Unassembled WGS sequence"/>
</dbReference>